<accession>A0A6A0GYQ5</accession>
<evidence type="ECO:0000313" key="5">
    <source>
        <dbReference type="Proteomes" id="UP000694843"/>
    </source>
</evidence>
<dbReference type="SUPFAM" id="SSF54928">
    <property type="entry name" value="RNA-binding domain, RBD"/>
    <property type="match status" value="1"/>
</dbReference>
<keyword evidence="5" id="KW-1185">Reference proteome</keyword>
<dbReference type="SUPFAM" id="SSF100950">
    <property type="entry name" value="NagB/RpiA/CoA transferase-like"/>
    <property type="match status" value="1"/>
</dbReference>
<evidence type="ECO:0000256" key="1">
    <source>
        <dbReference type="ARBA" id="ARBA00015518"/>
    </source>
</evidence>
<reference evidence="4" key="1">
    <citation type="submission" date="2014-08" db="EMBL/GenBank/DDBJ databases">
        <authorList>
            <person name="Murali S."/>
            <person name="Richards S."/>
            <person name="Bandaranaike D."/>
            <person name="Bellair M."/>
            <person name="Blankenburg K."/>
            <person name="Chao H."/>
            <person name="Dinh H."/>
            <person name="Doddapaneni H."/>
            <person name="Dugan-Rocha S."/>
            <person name="Elkadiri S."/>
            <person name="Gnanaolivu R."/>
            <person name="Hughes D."/>
            <person name="Lee S."/>
            <person name="Li M."/>
            <person name="Ming W."/>
            <person name="Munidasa M."/>
            <person name="Muniz J."/>
            <person name="Nguyen L."/>
            <person name="Osuji N."/>
            <person name="Pu L.-L."/>
            <person name="Puazo M."/>
            <person name="Skinner E."/>
            <person name="Qu C."/>
            <person name="Quiroz J."/>
            <person name="Raj R."/>
            <person name="Weissenberger G."/>
            <person name="Xin Y."/>
            <person name="Zou X."/>
            <person name="Han Y."/>
            <person name="Worley K."/>
            <person name="Muzny D."/>
            <person name="Gibbs R."/>
        </authorList>
    </citation>
    <scope>NUCLEOTIDE SEQUENCE</scope>
    <source>
        <strain evidence="4">HAZT.00-mixed</strain>
        <tissue evidence="4">Whole organism</tissue>
    </source>
</reference>
<dbReference type="AlphaFoldDB" id="A0A6A0GYQ5"/>
<dbReference type="RefSeq" id="XP_018027810.1">
    <property type="nucleotide sequence ID" value="XM_018172321.2"/>
</dbReference>
<reference evidence="6" key="4">
    <citation type="submission" date="2025-04" db="UniProtKB">
        <authorList>
            <consortium name="RefSeq"/>
        </authorList>
    </citation>
    <scope>IDENTIFICATION</scope>
    <source>
        <tissue evidence="6">Whole organism</tissue>
    </source>
</reference>
<feature type="region of interest" description="Disordered" evidence="3">
    <location>
        <begin position="479"/>
        <end position="580"/>
    </location>
</feature>
<dbReference type="PANTHER" id="PTHR13017">
    <property type="entry name" value="5-FORMYLTETRAHYDROFOLATE CYCLO-LIGASE-RELATED"/>
    <property type="match status" value="1"/>
</dbReference>
<feature type="compositionally biased region" description="Basic residues" evidence="3">
    <location>
        <begin position="511"/>
        <end position="527"/>
    </location>
</feature>
<evidence type="ECO:0000313" key="4">
    <source>
        <dbReference type="EMBL" id="KAA0192952.1"/>
    </source>
</evidence>
<dbReference type="EMBL" id="JQDR03011286">
    <property type="protein sequence ID" value="KAA0192952.1"/>
    <property type="molecule type" value="Genomic_DNA"/>
</dbReference>
<dbReference type="Gene3D" id="3.40.50.10420">
    <property type="entry name" value="NagB/RpiA/CoA transferase-like"/>
    <property type="match status" value="1"/>
</dbReference>
<feature type="compositionally biased region" description="Basic residues" evidence="3">
    <location>
        <begin position="343"/>
        <end position="352"/>
    </location>
</feature>
<dbReference type="KEGG" id="hazt:108683042"/>
<dbReference type="GO" id="GO:0005737">
    <property type="term" value="C:cytoplasm"/>
    <property type="evidence" value="ECO:0007669"/>
    <property type="project" value="TreeGrafter"/>
</dbReference>
<sequence>MFASDSIQIEDAEGLTKLDIRQKVWKHFQENDLANFPLSVFRRIPNFKGADEAGAKLAELDCFKTAKSVKVNLDKPQGEVRFLTLQSGKVLLVPTPGLRTGLFNRMDSRSAGDDTTENLRLLAQNDGMKRFSTSLDLDADAKVDLVVVGSVAVSKSGQRIGKGEGFVDLEYGMMRHMKCINENTLIVTTVHDCQVFDRLPDRLFSVHDVPVDLIVTPTQVLPVNKHAPRPAGILWNLIDADKFYRVAILRTLWQRLKDAGHEPRIAGEDPVPSEDQIAEYWKKVEATREANREARAASRRGGGRGRRGLRRGRGGGASRRYEGGEEGLDEDGNRLQVTVGVNKRNRIVRRSVRQSNQQDREGDASLNDGQTNGDGEEMPVRGRGRSRYNRRGRGYYGQAPFSVFLGNVPPHSRTREIKEAVKEVIDEKARGVDIQRRTYAGFAFLRFSRIDAEHADEVVSALQGLKILDQEVVVEKARTKASRAESEQQNGDAGYGEEEGNTGGSGYRGGRGGRRGGKRYRGGRRGRGGMGGRDDRRRKRDDEEGGSSYEDEGREYREGHSSSGVTAGDAAGDSTSNWEK</sequence>
<dbReference type="GeneID" id="108683042"/>
<organism evidence="4">
    <name type="scientific">Hyalella azteca</name>
    <name type="common">Amphipod</name>
    <dbReference type="NCBI Taxonomy" id="294128"/>
    <lineage>
        <taxon>Eukaryota</taxon>
        <taxon>Metazoa</taxon>
        <taxon>Ecdysozoa</taxon>
        <taxon>Arthropoda</taxon>
        <taxon>Crustacea</taxon>
        <taxon>Multicrustacea</taxon>
        <taxon>Malacostraca</taxon>
        <taxon>Eumalacostraca</taxon>
        <taxon>Peracarida</taxon>
        <taxon>Amphipoda</taxon>
        <taxon>Senticaudata</taxon>
        <taxon>Talitrida</taxon>
        <taxon>Talitroidea</taxon>
        <taxon>Hyalellidae</taxon>
        <taxon>Hyalella</taxon>
    </lineage>
</organism>
<dbReference type="CTD" id="40559"/>
<evidence type="ECO:0000313" key="6">
    <source>
        <dbReference type="RefSeq" id="XP_018027810.1"/>
    </source>
</evidence>
<name>A0A6A0GYQ5_HYAAZ</name>
<feature type="compositionally biased region" description="Acidic residues" evidence="3">
    <location>
        <begin position="543"/>
        <end position="553"/>
    </location>
</feature>
<dbReference type="OrthoDB" id="433414at2759"/>
<dbReference type="InterPro" id="IPR035979">
    <property type="entry name" value="RBD_domain_sf"/>
</dbReference>
<protein>
    <recommendedName>
        <fullName evidence="1">Methenyltetrahydrofolate synthase domain-containing protein</fullName>
    </recommendedName>
</protein>
<dbReference type="OMA" id="NPMSITW"/>
<dbReference type="Proteomes" id="UP000711488">
    <property type="component" value="Unassembled WGS sequence"/>
</dbReference>
<dbReference type="InterPro" id="IPR002698">
    <property type="entry name" value="FTHF_cligase"/>
</dbReference>
<proteinExistence type="predicted"/>
<dbReference type="InterPro" id="IPR012677">
    <property type="entry name" value="Nucleotide-bd_a/b_plait_sf"/>
</dbReference>
<dbReference type="InterPro" id="IPR037171">
    <property type="entry name" value="NagB/RpiA_transferase-like"/>
</dbReference>
<reference evidence="4" key="2">
    <citation type="journal article" date="2018" name="Environ. Sci. Technol.">
        <title>The Toxicogenome of Hyalella azteca: A Model for Sediment Ecotoxicology and Evolutionary Toxicology.</title>
        <authorList>
            <person name="Poynton H.C."/>
            <person name="Hasenbein S."/>
            <person name="Benoit J.B."/>
            <person name="Sepulveda M.S."/>
            <person name="Poelchau M.F."/>
            <person name="Hughes D.S.T."/>
            <person name="Murali S.C."/>
            <person name="Chen S."/>
            <person name="Glastad K.M."/>
            <person name="Goodisman M.A.D."/>
            <person name="Werren J.H."/>
            <person name="Vineis J.H."/>
            <person name="Bowen J.L."/>
            <person name="Friedrich M."/>
            <person name="Jones J."/>
            <person name="Robertson H.M."/>
            <person name="Feyereisen R."/>
            <person name="Mechler-Hickson A."/>
            <person name="Mathers N."/>
            <person name="Lee C.E."/>
            <person name="Colbourne J.K."/>
            <person name="Biales A."/>
            <person name="Johnston J.S."/>
            <person name="Wellborn G.A."/>
            <person name="Rosendale A.J."/>
            <person name="Cridge A.G."/>
            <person name="Munoz-Torres M.C."/>
            <person name="Bain P.A."/>
            <person name="Manny A.R."/>
            <person name="Major K.M."/>
            <person name="Lambert F.N."/>
            <person name="Vulpe C.D."/>
            <person name="Tuck P."/>
            <person name="Blalock B.J."/>
            <person name="Lin Y.Y."/>
            <person name="Smith M.E."/>
            <person name="Ochoa-Acuna H."/>
            <person name="Chen M.M."/>
            <person name="Childers C.P."/>
            <person name="Qu J."/>
            <person name="Dugan S."/>
            <person name="Lee S.L."/>
            <person name="Chao H."/>
            <person name="Dinh H."/>
            <person name="Han Y."/>
            <person name="Doddapaneni H."/>
            <person name="Worley K.C."/>
            <person name="Muzny D.M."/>
            <person name="Gibbs R.A."/>
            <person name="Richards S."/>
        </authorList>
    </citation>
    <scope>NUCLEOTIDE SEQUENCE</scope>
    <source>
        <strain evidence="4">HAZT.00-mixed</strain>
        <tissue evidence="4">Whole organism</tissue>
    </source>
</reference>
<dbReference type="GO" id="GO:0003723">
    <property type="term" value="F:RNA binding"/>
    <property type="evidence" value="ECO:0007669"/>
    <property type="project" value="UniProtKB-KW"/>
</dbReference>
<evidence type="ECO:0000256" key="3">
    <source>
        <dbReference type="SAM" id="MobiDB-lite"/>
    </source>
</evidence>
<dbReference type="Proteomes" id="UP000694843">
    <property type="component" value="Unplaced"/>
</dbReference>
<dbReference type="Pfam" id="PF01812">
    <property type="entry name" value="5-FTHF_cyc-lig"/>
    <property type="match status" value="1"/>
</dbReference>
<dbReference type="PANTHER" id="PTHR13017:SF0">
    <property type="entry name" value="METHENYLTETRAHYDROFOLATE SYNTHASE DOMAIN-CONTAINING PROTEIN"/>
    <property type="match status" value="1"/>
</dbReference>
<feature type="compositionally biased region" description="Gly residues" evidence="3">
    <location>
        <begin position="501"/>
        <end position="510"/>
    </location>
</feature>
<dbReference type="InterPro" id="IPR024185">
    <property type="entry name" value="FTHF_cligase-like_sf"/>
</dbReference>
<feature type="compositionally biased region" description="Basic residues" evidence="3">
    <location>
        <begin position="297"/>
        <end position="313"/>
    </location>
</feature>
<feature type="region of interest" description="Disordered" evidence="3">
    <location>
        <begin position="288"/>
        <end position="388"/>
    </location>
</feature>
<dbReference type="Gene3D" id="3.30.70.330">
    <property type="match status" value="1"/>
</dbReference>
<gene>
    <name evidence="6" type="primary">LOC108683042</name>
    <name evidence="4" type="ORF">HAZT_HAZT009929</name>
</gene>
<keyword evidence="2" id="KW-0694">RNA-binding</keyword>
<reference evidence="4" key="3">
    <citation type="submission" date="2019-06" db="EMBL/GenBank/DDBJ databases">
        <authorList>
            <person name="Poynton C."/>
            <person name="Hasenbein S."/>
            <person name="Benoit J.B."/>
            <person name="Sepulveda M.S."/>
            <person name="Poelchau M.F."/>
            <person name="Murali S.C."/>
            <person name="Chen S."/>
            <person name="Glastad K.M."/>
            <person name="Werren J.H."/>
            <person name="Vineis J.H."/>
            <person name="Bowen J.L."/>
            <person name="Friedrich M."/>
            <person name="Jones J."/>
            <person name="Robertson H.M."/>
            <person name="Feyereisen R."/>
            <person name="Mechler-Hickson A."/>
            <person name="Mathers N."/>
            <person name="Lee C.E."/>
            <person name="Colbourne J.K."/>
            <person name="Biales A."/>
            <person name="Johnston J.S."/>
            <person name="Wellborn G.A."/>
            <person name="Rosendale A.J."/>
            <person name="Cridge A.G."/>
            <person name="Munoz-Torres M.C."/>
            <person name="Bain P.A."/>
            <person name="Manny A.R."/>
            <person name="Major K.M."/>
            <person name="Lambert F.N."/>
            <person name="Vulpe C.D."/>
            <person name="Tuck P."/>
            <person name="Blalock B.J."/>
            <person name="Lin Y.-Y."/>
            <person name="Smith M.E."/>
            <person name="Ochoa-Acuna H."/>
            <person name="Chen M.-J.M."/>
            <person name="Childers C.P."/>
            <person name="Qu J."/>
            <person name="Dugan S."/>
            <person name="Lee S.L."/>
            <person name="Chao H."/>
            <person name="Dinh H."/>
            <person name="Han Y."/>
            <person name="Doddapaneni H."/>
            <person name="Worley K.C."/>
            <person name="Muzny D.M."/>
            <person name="Gibbs R.A."/>
            <person name="Richards S."/>
        </authorList>
    </citation>
    <scope>NUCLEOTIDE SEQUENCE</scope>
    <source>
        <strain evidence="4">HAZT.00-mixed</strain>
        <tissue evidence="4">Whole organism</tissue>
    </source>
</reference>
<dbReference type="FunFam" id="3.40.50.10420:FF:000001">
    <property type="entry name" value="Methenyltetrahydrofolate synthase domain-containing protein"/>
    <property type="match status" value="1"/>
</dbReference>
<evidence type="ECO:0000256" key="2">
    <source>
        <dbReference type="ARBA" id="ARBA00022884"/>
    </source>
</evidence>